<comment type="caution">
    <text evidence="1">The sequence shown here is derived from an EMBL/GenBank/DDBJ whole genome shotgun (WGS) entry which is preliminary data.</text>
</comment>
<dbReference type="Proteomes" id="UP001373714">
    <property type="component" value="Unassembled WGS sequence"/>
</dbReference>
<dbReference type="EMBL" id="JAVHNS010000005">
    <property type="protein sequence ID" value="KAK6354318.1"/>
    <property type="molecule type" value="Genomic_DNA"/>
</dbReference>
<proteinExistence type="predicted"/>
<dbReference type="AlphaFoldDB" id="A0AAV9V3I7"/>
<dbReference type="CDD" id="cd09917">
    <property type="entry name" value="F-box_SF"/>
    <property type="match status" value="1"/>
</dbReference>
<name>A0AAV9V3I7_9PEZI</name>
<keyword evidence="2" id="KW-1185">Reference proteome</keyword>
<sequence length="484" mass="56195">MSPLALLPREILVEIALSLPEPQDVKHFSSTCRALRKALGQSNQLLWWHVWRKMYWMPDDSTSKFTNAIDYWQRVTDVLIPDQNEPQTCFDCFIQAANETLYKVQYEDQFYRALCHSCLDKNFWIVDTIASCYQNIDPPPELHASVNSDIYSVLKYTGTIQESKYPGKWIHKNDAIAFAKTVLPPEKTSDKGIFMQRWVSNWHDLNRRSSWRFRHEAVKGTGKEHLYSLEFHLGVGSIVYAMIEGVIEVYSAEYKPLHVIKSPRDYRRTLEADAVSEVWLGGSYEDKMNPDLFLRFSDPEYVASTPGTNNMSIDITHFSAIEYEACIREQRSPFGLSALCREILVRYFGPPCESELELNLQISSNPFSRVLKSWYRDLFLNRYRVKIDWCKLQPPTNQFFFRCPFCGTFPGSEENKELSNMVDMSKKEELFVGHIFGQHHAKFRDPWGDRDVRSPPGIYERVGGGEFVKVDCFLSMWSEPSPPA</sequence>
<accession>A0AAV9V3I7</accession>
<evidence type="ECO:0000313" key="2">
    <source>
        <dbReference type="Proteomes" id="UP001373714"/>
    </source>
</evidence>
<protein>
    <recommendedName>
        <fullName evidence="3">F-box domain-containing protein</fullName>
    </recommendedName>
</protein>
<evidence type="ECO:0000313" key="1">
    <source>
        <dbReference type="EMBL" id="KAK6354318.1"/>
    </source>
</evidence>
<reference evidence="1 2" key="1">
    <citation type="submission" date="2019-10" db="EMBL/GenBank/DDBJ databases">
        <authorList>
            <person name="Palmer J.M."/>
        </authorList>
    </citation>
    <scope>NUCLEOTIDE SEQUENCE [LARGE SCALE GENOMIC DNA]</scope>
    <source>
        <strain evidence="1 2">TWF730</strain>
    </source>
</reference>
<organism evidence="1 2">
    <name type="scientific">Orbilia blumenaviensis</name>
    <dbReference type="NCBI Taxonomy" id="1796055"/>
    <lineage>
        <taxon>Eukaryota</taxon>
        <taxon>Fungi</taxon>
        <taxon>Dikarya</taxon>
        <taxon>Ascomycota</taxon>
        <taxon>Pezizomycotina</taxon>
        <taxon>Orbiliomycetes</taxon>
        <taxon>Orbiliales</taxon>
        <taxon>Orbiliaceae</taxon>
        <taxon>Orbilia</taxon>
    </lineage>
</organism>
<evidence type="ECO:0008006" key="3">
    <source>
        <dbReference type="Google" id="ProtNLM"/>
    </source>
</evidence>
<dbReference type="InterPro" id="IPR036047">
    <property type="entry name" value="F-box-like_dom_sf"/>
</dbReference>
<dbReference type="SUPFAM" id="SSF81383">
    <property type="entry name" value="F-box domain"/>
    <property type="match status" value="1"/>
</dbReference>
<gene>
    <name evidence="1" type="ORF">TWF730_008725</name>
</gene>